<name>A0A653C706_CALMS</name>
<dbReference type="PANTHER" id="PTHR21411:SF0">
    <property type="entry name" value="REGULATORY PROTEIN ZESTE"/>
    <property type="match status" value="1"/>
</dbReference>
<evidence type="ECO:0000256" key="4">
    <source>
        <dbReference type="ARBA" id="ARBA00023163"/>
    </source>
</evidence>
<evidence type="ECO:0000313" key="8">
    <source>
        <dbReference type="Proteomes" id="UP000410492"/>
    </source>
</evidence>
<dbReference type="PANTHER" id="PTHR21411">
    <property type="entry name" value="APONTIC"/>
    <property type="match status" value="1"/>
</dbReference>
<evidence type="ECO:0000256" key="1">
    <source>
        <dbReference type="ARBA" id="ARBA00011764"/>
    </source>
</evidence>
<dbReference type="Pfam" id="PF13873">
    <property type="entry name" value="Myb_DNA-bind_5"/>
    <property type="match status" value="1"/>
</dbReference>
<dbReference type="OrthoDB" id="3066195at2759"/>
<gene>
    <name evidence="7" type="ORF">CALMAC_LOCUS6233</name>
</gene>
<keyword evidence="8" id="KW-1185">Reference proteome</keyword>
<organism evidence="7 8">
    <name type="scientific">Callosobruchus maculatus</name>
    <name type="common">Southern cowpea weevil</name>
    <name type="synonym">Pulse bruchid</name>
    <dbReference type="NCBI Taxonomy" id="64391"/>
    <lineage>
        <taxon>Eukaryota</taxon>
        <taxon>Metazoa</taxon>
        <taxon>Ecdysozoa</taxon>
        <taxon>Arthropoda</taxon>
        <taxon>Hexapoda</taxon>
        <taxon>Insecta</taxon>
        <taxon>Pterygota</taxon>
        <taxon>Neoptera</taxon>
        <taxon>Endopterygota</taxon>
        <taxon>Coleoptera</taxon>
        <taxon>Polyphaga</taxon>
        <taxon>Cucujiformia</taxon>
        <taxon>Chrysomeloidea</taxon>
        <taxon>Chrysomelidae</taxon>
        <taxon>Bruchinae</taxon>
        <taxon>Bruchini</taxon>
        <taxon>Callosobruchus</taxon>
    </lineage>
</organism>
<dbReference type="EMBL" id="CAACVG010006975">
    <property type="protein sequence ID" value="VEN42900.1"/>
    <property type="molecule type" value="Genomic_DNA"/>
</dbReference>
<evidence type="ECO:0000256" key="5">
    <source>
        <dbReference type="ARBA" id="ARBA00025466"/>
    </source>
</evidence>
<feature type="domain" description="Myb/SANT-like DNA-binding" evidence="6">
    <location>
        <begin position="5"/>
        <end position="82"/>
    </location>
</feature>
<proteinExistence type="predicted"/>
<keyword evidence="4" id="KW-0804">Transcription</keyword>
<dbReference type="InterPro" id="IPR028002">
    <property type="entry name" value="Myb_DNA-bind_5"/>
</dbReference>
<comment type="function">
    <text evidence="5">Involved in transvection phenomena (= synapsis-dependent gene expression), where the synaptic pairing of chromosomes carrying genes with which zeste interacts influences the expression of these genes. Zeste binds to DNA and stimulates transcription from a nearby promoter.</text>
</comment>
<keyword evidence="3" id="KW-0805">Transcription regulation</keyword>
<accession>A0A653C706</accession>
<evidence type="ECO:0000256" key="2">
    <source>
        <dbReference type="ARBA" id="ARBA00016807"/>
    </source>
</evidence>
<dbReference type="Proteomes" id="UP000410492">
    <property type="component" value="Unassembled WGS sequence"/>
</dbReference>
<protein>
    <recommendedName>
        <fullName evidence="2">Regulatory protein zeste</fullName>
    </recommendedName>
</protein>
<evidence type="ECO:0000256" key="3">
    <source>
        <dbReference type="ARBA" id="ARBA00023015"/>
    </source>
</evidence>
<sequence>MEARRGKKFTGEERMFLLELVDLQKSILLCRKSDQVSNKQKTDAWKKIEHDFNSRFPDNPRKATSLKLLYDNLKRKTRQTVAETNRSLYVKHLKTVAKKDKREINKTGGGSYKPQLTDAEGRVLAMLGDSVKPLENPYDSAADYFSKYCYTGVSP</sequence>
<reference evidence="7 8" key="1">
    <citation type="submission" date="2019-01" db="EMBL/GenBank/DDBJ databases">
        <authorList>
            <person name="Sayadi A."/>
        </authorList>
    </citation>
    <scope>NUCLEOTIDE SEQUENCE [LARGE SCALE GENOMIC DNA]</scope>
</reference>
<comment type="subunit">
    <text evidence="1">Self-associates forming complexes of several hundred monomers.</text>
</comment>
<evidence type="ECO:0000313" key="7">
    <source>
        <dbReference type="EMBL" id="VEN42900.1"/>
    </source>
</evidence>
<dbReference type="AlphaFoldDB" id="A0A653C706"/>
<evidence type="ECO:0000259" key="6">
    <source>
        <dbReference type="Pfam" id="PF13873"/>
    </source>
</evidence>